<comment type="similarity">
    <text evidence="1">Belongs to the bacterial ribosomal protein bL9 family.</text>
</comment>
<dbReference type="InterPro" id="IPR009027">
    <property type="entry name" value="Ribosomal_bL9/RNase_H1_N"/>
</dbReference>
<evidence type="ECO:0000313" key="9">
    <source>
        <dbReference type="EMBL" id="ARW62568.1"/>
    </source>
</evidence>
<dbReference type="SUPFAM" id="SSF55658">
    <property type="entry name" value="L9 N-domain-like"/>
    <property type="match status" value="1"/>
</dbReference>
<dbReference type="InterPro" id="IPR036791">
    <property type="entry name" value="Ribosomal_bL9_C_sf"/>
</dbReference>
<dbReference type="PANTHER" id="PTHR21368">
    <property type="entry name" value="50S RIBOSOMAL PROTEIN L9"/>
    <property type="match status" value="1"/>
</dbReference>
<reference evidence="9" key="1">
    <citation type="journal article" date="2017" name="J. Phycol.">
        <title>Analysis of chloroplast genomes and a supermatrix inform reclassification of the Rhodomelaceae (Rhodophyta).</title>
        <authorList>
            <person name="Diaz-Tapia P."/>
            <person name="Maggs C.A."/>
            <person name="West J.A."/>
            <person name="Verbruggen H."/>
        </authorList>
    </citation>
    <scope>NUCLEOTIDE SEQUENCE</scope>
    <source>
        <strain evidence="9">PD0863</strain>
    </source>
</reference>
<dbReference type="NCBIfam" id="TIGR00158">
    <property type="entry name" value="L9"/>
    <property type="match status" value="1"/>
</dbReference>
<accession>A0A1Z1M8Z7</accession>
<evidence type="ECO:0000256" key="6">
    <source>
        <dbReference type="ARBA" id="ARBA00035427"/>
    </source>
</evidence>
<dbReference type="Gene3D" id="3.10.430.100">
    <property type="entry name" value="Ribosomal protein L9, C-terminal domain"/>
    <property type="match status" value="1"/>
</dbReference>
<dbReference type="InterPro" id="IPR036935">
    <property type="entry name" value="Ribosomal_bL9_N_sf"/>
</dbReference>
<dbReference type="Pfam" id="PF01281">
    <property type="entry name" value="Ribosomal_L9_N"/>
    <property type="match status" value="1"/>
</dbReference>
<dbReference type="AlphaFoldDB" id="A0A1Z1M8Z7"/>
<evidence type="ECO:0000259" key="8">
    <source>
        <dbReference type="Pfam" id="PF03948"/>
    </source>
</evidence>
<dbReference type="Gene3D" id="3.40.5.10">
    <property type="entry name" value="Ribosomal protein L9, N-terminal domain"/>
    <property type="match status" value="1"/>
</dbReference>
<dbReference type="GO" id="GO:0005840">
    <property type="term" value="C:ribosome"/>
    <property type="evidence" value="ECO:0007669"/>
    <property type="project" value="UniProtKB-KW"/>
</dbReference>
<gene>
    <name evidence="9" type="primary">rpl9</name>
</gene>
<evidence type="ECO:0000256" key="5">
    <source>
        <dbReference type="ARBA" id="ARBA00023274"/>
    </source>
</evidence>
<dbReference type="GO" id="GO:0003735">
    <property type="term" value="F:structural constituent of ribosome"/>
    <property type="evidence" value="ECO:0007669"/>
    <property type="project" value="InterPro"/>
</dbReference>
<dbReference type="InterPro" id="IPR020069">
    <property type="entry name" value="Ribosomal_bL9_C"/>
</dbReference>
<keyword evidence="5" id="KW-0687">Ribonucleoprotein</keyword>
<feature type="domain" description="Large ribosomal subunit protein bL9 C-terminal" evidence="8">
    <location>
        <begin position="72"/>
        <end position="150"/>
    </location>
</feature>
<dbReference type="GO" id="GO:1990904">
    <property type="term" value="C:ribonucleoprotein complex"/>
    <property type="evidence" value="ECO:0007669"/>
    <property type="project" value="UniProtKB-KW"/>
</dbReference>
<dbReference type="InterPro" id="IPR000244">
    <property type="entry name" value="Ribosomal_bL9"/>
</dbReference>
<evidence type="ECO:0000256" key="3">
    <source>
        <dbReference type="ARBA" id="ARBA00022884"/>
    </source>
</evidence>
<keyword evidence="2" id="KW-0699">rRNA-binding</keyword>
<feature type="domain" description="Ribosomal protein L9" evidence="7">
    <location>
        <begin position="21"/>
        <end position="51"/>
    </location>
</feature>
<dbReference type="InterPro" id="IPR020594">
    <property type="entry name" value="Ribosomal_bL9_bac/chp"/>
</dbReference>
<protein>
    <recommendedName>
        <fullName evidence="6">50S ribosomal protein L9, chloroplastic</fullName>
    </recommendedName>
</protein>
<dbReference type="RefSeq" id="YP_009394006.1">
    <property type="nucleotide sequence ID" value="NC_035270.1"/>
</dbReference>
<evidence type="ECO:0000256" key="4">
    <source>
        <dbReference type="ARBA" id="ARBA00022980"/>
    </source>
</evidence>
<geneLocation type="chloroplast" evidence="9"/>
<keyword evidence="4 9" id="KW-0689">Ribosomal protein</keyword>
<dbReference type="GeneID" id="33355791"/>
<keyword evidence="3" id="KW-0694">RNA-binding</keyword>
<dbReference type="Pfam" id="PF03948">
    <property type="entry name" value="Ribosomal_L9_C"/>
    <property type="match status" value="1"/>
</dbReference>
<name>A0A1Z1M8Z7_9FLOR</name>
<evidence type="ECO:0000259" key="7">
    <source>
        <dbReference type="Pfam" id="PF01281"/>
    </source>
</evidence>
<sequence>MKKKIKLIIKNSDRQINNRESLISVSRGYAINYLIPQKKAKLPTKKQIQHLKMFERIRKTKEAKNERQVSLLQQKIEFIHKISLYRKIGKNNLIFGSISEKDIMEWINRNTSIEKEKIQIQITNAKKTGIINGTIETRNDIVHKIQINIIPINI</sequence>
<evidence type="ECO:0000256" key="1">
    <source>
        <dbReference type="ARBA" id="ARBA00010605"/>
    </source>
</evidence>
<dbReference type="GO" id="GO:0006412">
    <property type="term" value="P:translation"/>
    <property type="evidence" value="ECO:0007669"/>
    <property type="project" value="InterPro"/>
</dbReference>
<proteinExistence type="inferred from homology"/>
<keyword evidence="9" id="KW-0934">Plastid</keyword>
<dbReference type="SUPFAM" id="SSF55653">
    <property type="entry name" value="Ribosomal protein L9 C-domain"/>
    <property type="match status" value="1"/>
</dbReference>
<dbReference type="EMBL" id="MF101423">
    <property type="protein sequence ID" value="ARW62568.1"/>
    <property type="molecule type" value="Genomic_DNA"/>
</dbReference>
<evidence type="ECO:0000256" key="2">
    <source>
        <dbReference type="ARBA" id="ARBA00022730"/>
    </source>
</evidence>
<organism evidence="9">
    <name type="scientific">Polysiphonia sertularioides</name>
    <dbReference type="NCBI Taxonomy" id="945028"/>
    <lineage>
        <taxon>Eukaryota</taxon>
        <taxon>Rhodophyta</taxon>
        <taxon>Florideophyceae</taxon>
        <taxon>Rhodymeniophycidae</taxon>
        <taxon>Ceramiales</taxon>
        <taxon>Rhodomelaceae</taxon>
        <taxon>Polysiphonioideae</taxon>
        <taxon>Polysiphonia</taxon>
    </lineage>
</organism>
<dbReference type="GO" id="GO:0019843">
    <property type="term" value="F:rRNA binding"/>
    <property type="evidence" value="ECO:0007669"/>
    <property type="project" value="UniProtKB-KW"/>
</dbReference>
<dbReference type="InterPro" id="IPR020070">
    <property type="entry name" value="Ribosomal_bL9_N"/>
</dbReference>
<keyword evidence="9" id="KW-0150">Chloroplast</keyword>